<name>A0A7X8SHJ2_9BACT</name>
<feature type="binding site" evidence="7">
    <location>
        <begin position="269"/>
        <end position="275"/>
    </location>
    <ligand>
        <name>FAD</name>
        <dbReference type="ChEBI" id="CHEBI:57692"/>
    </ligand>
</feature>
<dbReference type="InterPro" id="IPR025650">
    <property type="entry name" value="Alkyl-DHAP_Synthase"/>
</dbReference>
<feature type="domain" description="FAD-binding PCMH-type" evidence="9">
    <location>
        <begin position="107"/>
        <end position="285"/>
    </location>
</feature>
<dbReference type="InterPro" id="IPR036318">
    <property type="entry name" value="FAD-bd_PCMH-like_sf"/>
</dbReference>
<dbReference type="GO" id="GO:0071949">
    <property type="term" value="F:FAD binding"/>
    <property type="evidence" value="ECO:0007669"/>
    <property type="project" value="InterPro"/>
</dbReference>
<evidence type="ECO:0000259" key="9">
    <source>
        <dbReference type="PROSITE" id="PS51387"/>
    </source>
</evidence>
<dbReference type="InterPro" id="IPR006094">
    <property type="entry name" value="Oxid_FAD_bind_N"/>
</dbReference>
<dbReference type="InterPro" id="IPR016166">
    <property type="entry name" value="FAD-bd_PCMH"/>
</dbReference>
<dbReference type="GO" id="GO:0008610">
    <property type="term" value="P:lipid biosynthetic process"/>
    <property type="evidence" value="ECO:0007669"/>
    <property type="project" value="InterPro"/>
</dbReference>
<organism evidence="10 11">
    <name type="scientific">Flammeovirga agarivorans</name>
    <dbReference type="NCBI Taxonomy" id="2726742"/>
    <lineage>
        <taxon>Bacteria</taxon>
        <taxon>Pseudomonadati</taxon>
        <taxon>Bacteroidota</taxon>
        <taxon>Cytophagia</taxon>
        <taxon>Cytophagales</taxon>
        <taxon>Flammeovirgaceae</taxon>
        <taxon>Flammeovirga</taxon>
    </lineage>
</organism>
<evidence type="ECO:0000256" key="7">
    <source>
        <dbReference type="PIRSR" id="PIRSR625650-3"/>
    </source>
</evidence>
<feature type="active site" description="Proton donor/acceptor" evidence="5">
    <location>
        <position position="465"/>
    </location>
</feature>
<evidence type="ECO:0000313" key="11">
    <source>
        <dbReference type="Proteomes" id="UP000585050"/>
    </source>
</evidence>
<dbReference type="PANTHER" id="PTHR46568:SF1">
    <property type="entry name" value="ALKYLDIHYDROXYACETONEPHOSPHATE SYNTHASE, PEROXISOMAL"/>
    <property type="match status" value="1"/>
</dbReference>
<dbReference type="InterPro" id="IPR016171">
    <property type="entry name" value="Vanillyl_alc_oxidase_C-sub2"/>
</dbReference>
<dbReference type="Gene3D" id="3.30.465.10">
    <property type="match status" value="1"/>
</dbReference>
<sequence>MKSAFRQTYRQVLRWGNPTVEASLNENTKKVIQDYTGIPALEVTLPTFLPGEKEVKVEKEINLLPSYVKTFTEIVGAENIGTSDFERAQHSAGKNYGELVSLRKGIVHYPPDIIVSPNDHQQLEKIIQKCQEWKLTVIPHGLRSSMSKNIGFNNGGIAIDINKHLNKVVSIDEESLTVTAQAGISGPELENYLNKRGYTCGHFPQSFEFSTLGGWVSSNGVGLGSTGYGTIKDIVLGLKVVTPTGTYSNEIYPKTSQGYDVMSLFIGAEGTLGVISEVTISIRKYEQKHSKSTSIIFKNFEDGCLAMRNCIQGGFGKPHFFRLSDSEETEIDFRINGYNGSFSDRAIKTLGYKTNERCIMHVSVDGDEDYTSFVINKIKSVSAQSGGRNLGNKFAKKWLETRFSSAYMRDPLMDLGLITDILETSVTWKDLGQLWKSVKTYIKAKPNTICMANISHVYENGVNLYFSVITPTDKVSPREDYEHFHKGFIGTILKNKGALSHHYGIGRALAPWLKNKIGDQSYHLMESIKKEIDPNNIMNPGSLFIQ</sequence>
<feature type="binding site" evidence="6">
    <location>
        <position position="409"/>
    </location>
    <ligand>
        <name>substrate</name>
    </ligand>
</feature>
<comment type="cofactor">
    <cofactor evidence="1 7">
        <name>FAD</name>
        <dbReference type="ChEBI" id="CHEBI:57692"/>
    </cofactor>
</comment>
<dbReference type="Gene3D" id="3.30.43.10">
    <property type="entry name" value="Uridine Diphospho-n-acetylenolpyruvylglucosamine Reductase, domain 2"/>
    <property type="match status" value="1"/>
</dbReference>
<dbReference type="PROSITE" id="PS51387">
    <property type="entry name" value="FAD_PCMH"/>
    <property type="match status" value="1"/>
</dbReference>
<evidence type="ECO:0000313" key="10">
    <source>
        <dbReference type="EMBL" id="NLR90267.1"/>
    </source>
</evidence>
<dbReference type="PANTHER" id="PTHR46568">
    <property type="entry name" value="ALKYLDIHYDROXYACETONEPHOSPHATE SYNTHASE, PEROXISOMAL"/>
    <property type="match status" value="1"/>
</dbReference>
<comment type="caution">
    <text evidence="10">The sequence shown here is derived from an EMBL/GenBank/DDBJ whole genome shotgun (WGS) entry which is preliminary data.</text>
</comment>
<evidence type="ECO:0000256" key="5">
    <source>
        <dbReference type="PIRSR" id="PIRSR625650-1"/>
    </source>
</evidence>
<dbReference type="Gene3D" id="3.30.70.3450">
    <property type="match status" value="1"/>
</dbReference>
<evidence type="ECO:0000256" key="1">
    <source>
        <dbReference type="ARBA" id="ARBA00001974"/>
    </source>
</evidence>
<dbReference type="InterPro" id="IPR016169">
    <property type="entry name" value="FAD-bd_PCMH_sub2"/>
</dbReference>
<evidence type="ECO:0000256" key="8">
    <source>
        <dbReference type="PIRSR" id="PIRSR625650-4"/>
    </source>
</evidence>
<dbReference type="InterPro" id="IPR016167">
    <property type="entry name" value="FAD-bd_PCMH_sub1"/>
</dbReference>
<dbReference type="Gene3D" id="1.10.45.10">
    <property type="entry name" value="Vanillyl-alcohol Oxidase, Chain A, domain 4"/>
    <property type="match status" value="1"/>
</dbReference>
<dbReference type="SUPFAM" id="SSF56176">
    <property type="entry name" value="FAD-binding/transporter-associated domain-like"/>
    <property type="match status" value="1"/>
</dbReference>
<keyword evidence="3" id="KW-0285">Flavoprotein</keyword>
<accession>A0A7X8SHJ2</accession>
<proteinExistence type="inferred from homology"/>
<dbReference type="EMBL" id="JABAIL010000001">
    <property type="protein sequence ID" value="NLR90267.1"/>
    <property type="molecule type" value="Genomic_DNA"/>
</dbReference>
<dbReference type="InterPro" id="IPR004113">
    <property type="entry name" value="FAD-bd_oxidored_4_C"/>
</dbReference>
<dbReference type="Proteomes" id="UP000585050">
    <property type="component" value="Unassembled WGS sequence"/>
</dbReference>
<evidence type="ECO:0000256" key="2">
    <source>
        <dbReference type="ARBA" id="ARBA00008000"/>
    </source>
</evidence>
<dbReference type="GO" id="GO:0008609">
    <property type="term" value="F:alkylglycerone-phosphate synthase activity"/>
    <property type="evidence" value="ECO:0007669"/>
    <property type="project" value="InterPro"/>
</dbReference>
<dbReference type="FunFam" id="1.10.45.10:FF:000001">
    <property type="entry name" value="D-lactate dehydrogenase mitochondrial"/>
    <property type="match status" value="1"/>
</dbReference>
<dbReference type="Pfam" id="PF01565">
    <property type="entry name" value="FAD_binding_4"/>
    <property type="match status" value="1"/>
</dbReference>
<feature type="binding site" evidence="7">
    <location>
        <begin position="139"/>
        <end position="145"/>
    </location>
    <ligand>
        <name>FAD</name>
        <dbReference type="ChEBI" id="CHEBI:57692"/>
    </ligand>
</feature>
<dbReference type="Pfam" id="PF02913">
    <property type="entry name" value="FAD-oxidase_C"/>
    <property type="match status" value="1"/>
</dbReference>
<protein>
    <submittedName>
        <fullName evidence="10">FAD-binding oxidoreductase</fullName>
    </submittedName>
</protein>
<dbReference type="AlphaFoldDB" id="A0A7X8SHJ2"/>
<evidence type="ECO:0000256" key="4">
    <source>
        <dbReference type="ARBA" id="ARBA00022827"/>
    </source>
</evidence>
<keyword evidence="11" id="KW-1185">Reference proteome</keyword>
<feature type="site" description="Important for enzyme activity" evidence="8">
    <location>
        <position position="322"/>
    </location>
</feature>
<dbReference type="SUPFAM" id="SSF55103">
    <property type="entry name" value="FAD-linked oxidases, C-terminal domain"/>
    <property type="match status" value="1"/>
</dbReference>
<keyword evidence="4 7" id="KW-0274">FAD</keyword>
<evidence type="ECO:0000256" key="3">
    <source>
        <dbReference type="ARBA" id="ARBA00022630"/>
    </source>
</evidence>
<gene>
    <name evidence="10" type="ORF">HGP29_03575</name>
</gene>
<comment type="similarity">
    <text evidence="2">Belongs to the FAD-binding oxidoreductase/transferase type 4 family.</text>
</comment>
<dbReference type="RefSeq" id="WP_168880975.1">
    <property type="nucleotide sequence ID" value="NZ_JABAIL010000001.1"/>
</dbReference>
<dbReference type="Gene3D" id="3.30.300.330">
    <property type="match status" value="1"/>
</dbReference>
<reference evidence="10 11" key="1">
    <citation type="submission" date="2020-04" db="EMBL/GenBank/DDBJ databases">
        <title>Flammeovirga sp. SR4, a novel species isolated from seawater.</title>
        <authorList>
            <person name="Wang X."/>
        </authorList>
    </citation>
    <scope>NUCLEOTIDE SEQUENCE [LARGE SCALE GENOMIC DNA]</scope>
    <source>
        <strain evidence="10 11">SR4</strain>
    </source>
</reference>
<evidence type="ECO:0000256" key="6">
    <source>
        <dbReference type="PIRSR" id="PIRSR625650-2"/>
    </source>
</evidence>
<dbReference type="InterPro" id="IPR016164">
    <property type="entry name" value="FAD-linked_Oxase-like_C"/>
</dbReference>